<dbReference type="Pfam" id="PF00588">
    <property type="entry name" value="SpoU_methylase"/>
    <property type="match status" value="1"/>
</dbReference>
<dbReference type="GO" id="GO:0006396">
    <property type="term" value="P:RNA processing"/>
    <property type="evidence" value="ECO:0007669"/>
    <property type="project" value="InterPro"/>
</dbReference>
<dbReference type="GO" id="GO:0032259">
    <property type="term" value="P:methylation"/>
    <property type="evidence" value="ECO:0007669"/>
    <property type="project" value="UniProtKB-KW"/>
</dbReference>
<dbReference type="GO" id="GO:0005829">
    <property type="term" value="C:cytosol"/>
    <property type="evidence" value="ECO:0007669"/>
    <property type="project" value="TreeGrafter"/>
</dbReference>
<evidence type="ECO:0000313" key="4">
    <source>
        <dbReference type="EMBL" id="SVA93828.1"/>
    </source>
</evidence>
<dbReference type="AlphaFoldDB" id="A0A381ZWZ7"/>
<dbReference type="SUPFAM" id="SSF75217">
    <property type="entry name" value="alpha/beta knot"/>
    <property type="match status" value="1"/>
</dbReference>
<keyword evidence="1" id="KW-0489">Methyltransferase</keyword>
<dbReference type="GO" id="GO:0008173">
    <property type="term" value="F:RNA methyltransferase activity"/>
    <property type="evidence" value="ECO:0007669"/>
    <property type="project" value="InterPro"/>
</dbReference>
<organism evidence="4">
    <name type="scientific">marine metagenome</name>
    <dbReference type="NCBI Taxonomy" id="408172"/>
    <lineage>
        <taxon>unclassified sequences</taxon>
        <taxon>metagenomes</taxon>
        <taxon>ecological metagenomes</taxon>
    </lineage>
</organism>
<feature type="domain" description="tRNA/rRNA methyltransferase SpoU type" evidence="3">
    <location>
        <begin position="8"/>
        <end position="149"/>
    </location>
</feature>
<dbReference type="InterPro" id="IPR001537">
    <property type="entry name" value="SpoU_MeTrfase"/>
</dbReference>
<evidence type="ECO:0000259" key="3">
    <source>
        <dbReference type="Pfam" id="PF00588"/>
    </source>
</evidence>
<keyword evidence="2" id="KW-0808">Transferase</keyword>
<evidence type="ECO:0000256" key="2">
    <source>
        <dbReference type="ARBA" id="ARBA00022679"/>
    </source>
</evidence>
<dbReference type="InterPro" id="IPR029028">
    <property type="entry name" value="Alpha/beta_knot_MTases"/>
</dbReference>
<dbReference type="InterPro" id="IPR004441">
    <property type="entry name" value="rRNA_MeTrfase_TrmH"/>
</dbReference>
<dbReference type="Gene3D" id="3.40.1280.10">
    <property type="match status" value="1"/>
</dbReference>
<dbReference type="InterPro" id="IPR029026">
    <property type="entry name" value="tRNA_m1G_MTases_N"/>
</dbReference>
<dbReference type="GO" id="GO:0003723">
    <property type="term" value="F:RNA binding"/>
    <property type="evidence" value="ECO:0007669"/>
    <property type="project" value="InterPro"/>
</dbReference>
<proteinExistence type="predicted"/>
<protein>
    <recommendedName>
        <fullName evidence="3">tRNA/rRNA methyltransferase SpoU type domain-containing protein</fullName>
    </recommendedName>
</protein>
<name>A0A381ZWZ7_9ZZZZ</name>
<sequence>VQRPDVDLVFVLQDLQDPINVGSAFRIADACGVRRMVLTGITTCPPHPLIKKVGRGRERRVPWDYVEDAATAVVALRDEGYRVTAVEITGAAVLYDAADYGDRIALVVGHEDHGVTNRTLASCDQTVFLPMHGKGASLNVHVSLGIVAYHVLSSAAP</sequence>
<dbReference type="PANTHER" id="PTHR46429">
    <property type="entry name" value="23S RRNA (GUANOSINE-2'-O-)-METHYLTRANSFERASE RLMB"/>
    <property type="match status" value="1"/>
</dbReference>
<dbReference type="EMBL" id="UINC01023012">
    <property type="protein sequence ID" value="SVA93828.1"/>
    <property type="molecule type" value="Genomic_DNA"/>
</dbReference>
<feature type="non-terminal residue" evidence="4">
    <location>
        <position position="1"/>
    </location>
</feature>
<evidence type="ECO:0000256" key="1">
    <source>
        <dbReference type="ARBA" id="ARBA00022603"/>
    </source>
</evidence>
<accession>A0A381ZWZ7</accession>
<gene>
    <name evidence="4" type="ORF">METZ01_LOCUS146682</name>
</gene>
<dbReference type="PANTHER" id="PTHR46429:SF1">
    <property type="entry name" value="23S RRNA (GUANOSINE-2'-O-)-METHYLTRANSFERASE RLMB"/>
    <property type="match status" value="1"/>
</dbReference>
<reference evidence="4" key="1">
    <citation type="submission" date="2018-05" db="EMBL/GenBank/DDBJ databases">
        <authorList>
            <person name="Lanie J.A."/>
            <person name="Ng W.-L."/>
            <person name="Kazmierczak K.M."/>
            <person name="Andrzejewski T.M."/>
            <person name="Davidsen T.M."/>
            <person name="Wayne K.J."/>
            <person name="Tettelin H."/>
            <person name="Glass J.I."/>
            <person name="Rusch D."/>
            <person name="Podicherti R."/>
            <person name="Tsui H.-C.T."/>
            <person name="Winkler M.E."/>
        </authorList>
    </citation>
    <scope>NUCLEOTIDE SEQUENCE</scope>
</reference>